<accession>A0ABR2HCJ7</accession>
<dbReference type="Proteomes" id="UP001470230">
    <property type="component" value="Unassembled WGS sequence"/>
</dbReference>
<evidence type="ECO:0000313" key="1">
    <source>
        <dbReference type="EMBL" id="KAK8843889.1"/>
    </source>
</evidence>
<keyword evidence="2" id="KW-1185">Reference proteome</keyword>
<evidence type="ECO:0000313" key="2">
    <source>
        <dbReference type="Proteomes" id="UP001470230"/>
    </source>
</evidence>
<organism evidence="1 2">
    <name type="scientific">Tritrichomonas musculus</name>
    <dbReference type="NCBI Taxonomy" id="1915356"/>
    <lineage>
        <taxon>Eukaryota</taxon>
        <taxon>Metamonada</taxon>
        <taxon>Parabasalia</taxon>
        <taxon>Tritrichomonadida</taxon>
        <taxon>Tritrichomonadidae</taxon>
        <taxon>Tritrichomonas</taxon>
    </lineage>
</organism>
<evidence type="ECO:0008006" key="3">
    <source>
        <dbReference type="Google" id="ProtNLM"/>
    </source>
</evidence>
<dbReference type="InterPro" id="IPR013083">
    <property type="entry name" value="Znf_RING/FYVE/PHD"/>
</dbReference>
<proteinExistence type="predicted"/>
<dbReference type="EMBL" id="JAPFFF010000034">
    <property type="protein sequence ID" value="KAK8843889.1"/>
    <property type="molecule type" value="Genomic_DNA"/>
</dbReference>
<protein>
    <recommendedName>
        <fullName evidence="3">MIZ zinc finger family protein</fullName>
    </recommendedName>
</protein>
<dbReference type="Gene3D" id="3.30.40.10">
    <property type="entry name" value="Zinc/RING finger domain, C3HC4 (zinc finger)"/>
    <property type="match status" value="1"/>
</dbReference>
<sequence>MINFSNPNPNILILDQYKNNFLSDKDFESLNKIIQLLNVSAIRYIILKFSIECNGNKTKLVKVLKSLFQTLRYDKILIDIYEEIKNMLSKGDISTFIHLEQIYQIDSAFKLPPNPTLMQYGPPYILGPITIPQGKSTGKFNFLYSGQQKSVNIGFLFLDGIQHQFELTGNCNGINFELSIDDPYPQPIDITDFLDHSTNYNFLNIDLINTSKPLIIFISEYEYVGIQNLIDKIVGRPTNIDEEDFLVFSNSCQLSDCFSLSDYLSKCLATGNWNCPICGKTIEPMNLLLCNSDSQEEKNAS</sequence>
<reference evidence="1 2" key="1">
    <citation type="submission" date="2024-04" db="EMBL/GenBank/DDBJ databases">
        <title>Tritrichomonas musculus Genome.</title>
        <authorList>
            <person name="Alves-Ferreira E."/>
            <person name="Grigg M."/>
            <person name="Lorenzi H."/>
            <person name="Galac M."/>
        </authorList>
    </citation>
    <scope>NUCLEOTIDE SEQUENCE [LARGE SCALE GENOMIC DNA]</scope>
    <source>
        <strain evidence="1 2">EAF2021</strain>
    </source>
</reference>
<name>A0ABR2HCJ7_9EUKA</name>
<gene>
    <name evidence="1" type="ORF">M9Y10_024971</name>
</gene>
<comment type="caution">
    <text evidence="1">The sequence shown here is derived from an EMBL/GenBank/DDBJ whole genome shotgun (WGS) entry which is preliminary data.</text>
</comment>